<dbReference type="EMBL" id="HBIB01042130">
    <property type="protein sequence ID" value="CAE0265287.1"/>
    <property type="molecule type" value="Transcribed_RNA"/>
</dbReference>
<dbReference type="Gene3D" id="2.130.10.30">
    <property type="entry name" value="Regulator of chromosome condensation 1/beta-lactamase-inhibitor protein II"/>
    <property type="match status" value="2"/>
</dbReference>
<dbReference type="PRINTS" id="PR00633">
    <property type="entry name" value="RCCNDNSATION"/>
</dbReference>
<feature type="repeat" description="RCC1" evidence="3">
    <location>
        <begin position="86"/>
        <end position="138"/>
    </location>
</feature>
<keyword evidence="2" id="KW-0677">Repeat</keyword>
<evidence type="ECO:0000256" key="3">
    <source>
        <dbReference type="PROSITE-ProRule" id="PRU00235"/>
    </source>
</evidence>
<name>A0A7S3GGA8_9EUKA</name>
<dbReference type="InterPro" id="IPR058923">
    <property type="entry name" value="RCC1-like_dom"/>
</dbReference>
<feature type="repeat" description="RCC1" evidence="3">
    <location>
        <begin position="243"/>
        <end position="286"/>
    </location>
</feature>
<feature type="repeat" description="RCC1" evidence="3">
    <location>
        <begin position="42"/>
        <end position="85"/>
    </location>
</feature>
<feature type="domain" description="RCC1-like" evidence="4">
    <location>
        <begin position="44"/>
        <end position="361"/>
    </location>
</feature>
<keyword evidence="1" id="KW-0344">Guanine-nucleotide releasing factor</keyword>
<gene>
    <name evidence="5" type="ORF">PBIL07802_LOCUS27623</name>
</gene>
<organism evidence="5">
    <name type="scientific">Palpitomonas bilix</name>
    <dbReference type="NCBI Taxonomy" id="652834"/>
    <lineage>
        <taxon>Eukaryota</taxon>
        <taxon>Eukaryota incertae sedis</taxon>
    </lineage>
</organism>
<dbReference type="SUPFAM" id="SSF50985">
    <property type="entry name" value="RCC1/BLIP-II"/>
    <property type="match status" value="2"/>
</dbReference>
<dbReference type="Pfam" id="PF25390">
    <property type="entry name" value="WD40_RLD"/>
    <property type="match status" value="1"/>
</dbReference>
<proteinExistence type="predicted"/>
<dbReference type="InterPro" id="IPR051553">
    <property type="entry name" value="Ran_GTPase-activating"/>
</dbReference>
<dbReference type="AlphaFoldDB" id="A0A7S3GGA8"/>
<sequence>MGGAAGKQGGTFVQAGVDFHPLSEGEALECKAAANLNDPVDSVLFVWGGKINGIGLYGHIPRQCYAGKVKQVACGGEFMLILTDGGSVSAMGLNNMYQLGNGTTHSNYDVPKVLLGLRTKNVSRIAAGKSFAAAACNDEFAVYCWGGVAADKQAFGMEPTSVKLPDVRSTVLDLQCGDSQAVALLMNGQVMVWGDNTHGELGRGNLDSYSEDFKHAAFVDITPKEVVSVAVGGHHCAAVSCLGEVYTWGGTSGAPACFGMKPRKYVRGGVRSIKCGPEHVLALTRTGRVLSWGFSSMHQTGHRHQKPVAAPMFISALVGEFVEEISTNKFTGGTDVSFATSPMVGHVCLAVTDKGSAFAWGGVGGKESFFGASPQKCTVEDRRGVASHIEVEPEYCLSGACGVTHICVKTRNNKVASWGIGNFQQVGDGRQKNQRTPQVVLWPDDGPRSYTNLNIEAGHYFTVAWKWKTPRGKYDT</sequence>
<dbReference type="PANTHER" id="PTHR45982:SF1">
    <property type="entry name" value="REGULATOR OF CHROMOSOME CONDENSATION"/>
    <property type="match status" value="1"/>
</dbReference>
<evidence type="ECO:0000256" key="2">
    <source>
        <dbReference type="ARBA" id="ARBA00022737"/>
    </source>
</evidence>
<reference evidence="5" key="1">
    <citation type="submission" date="2021-01" db="EMBL/GenBank/DDBJ databases">
        <authorList>
            <person name="Corre E."/>
            <person name="Pelletier E."/>
            <person name="Niang G."/>
            <person name="Scheremetjew M."/>
            <person name="Finn R."/>
            <person name="Kale V."/>
            <person name="Holt S."/>
            <person name="Cochrane G."/>
            <person name="Meng A."/>
            <person name="Brown T."/>
            <person name="Cohen L."/>
        </authorList>
    </citation>
    <scope>NUCLEOTIDE SEQUENCE</scope>
    <source>
        <strain evidence="5">NIES-2562</strain>
    </source>
</reference>
<dbReference type="InterPro" id="IPR000408">
    <property type="entry name" value="Reg_chr_condens"/>
</dbReference>
<dbReference type="PROSITE" id="PS50012">
    <property type="entry name" value="RCC1_3"/>
    <property type="match status" value="5"/>
</dbReference>
<evidence type="ECO:0000256" key="1">
    <source>
        <dbReference type="ARBA" id="ARBA00022658"/>
    </source>
</evidence>
<dbReference type="PANTHER" id="PTHR45982">
    <property type="entry name" value="REGULATOR OF CHROMOSOME CONDENSATION"/>
    <property type="match status" value="1"/>
</dbReference>
<evidence type="ECO:0000259" key="4">
    <source>
        <dbReference type="Pfam" id="PF25390"/>
    </source>
</evidence>
<protein>
    <recommendedName>
        <fullName evidence="4">RCC1-like domain-containing protein</fullName>
    </recommendedName>
</protein>
<evidence type="ECO:0000313" key="5">
    <source>
        <dbReference type="EMBL" id="CAE0265287.1"/>
    </source>
</evidence>
<accession>A0A7S3GGA8</accession>
<feature type="repeat" description="RCC1" evidence="3">
    <location>
        <begin position="140"/>
        <end position="187"/>
    </location>
</feature>
<feature type="repeat" description="RCC1" evidence="3">
    <location>
        <begin position="188"/>
        <end position="242"/>
    </location>
</feature>
<dbReference type="InterPro" id="IPR009091">
    <property type="entry name" value="RCC1/BLIP-II"/>
</dbReference>